<dbReference type="GeneID" id="25036048"/>
<dbReference type="EMBL" id="KE546989">
    <property type="protein sequence ID" value="EPY52396.1"/>
    <property type="molecule type" value="Genomic_DNA"/>
</dbReference>
<evidence type="ECO:0000313" key="3">
    <source>
        <dbReference type="EMBL" id="EPY52396.1"/>
    </source>
</evidence>
<evidence type="ECO:0000256" key="1">
    <source>
        <dbReference type="ARBA" id="ARBA00022801"/>
    </source>
</evidence>
<dbReference type="InterPro" id="IPR029058">
    <property type="entry name" value="AB_hydrolase_fold"/>
</dbReference>
<name>S9XFJ5_SCHCR</name>
<dbReference type="PANTHER" id="PTHR48081:SF19">
    <property type="entry name" value="AB HYDROLASE SUPERFAMILY PROTEIN C4A8.06C"/>
    <property type="match status" value="1"/>
</dbReference>
<accession>S9XFJ5</accession>
<keyword evidence="1" id="KW-0378">Hydrolase</keyword>
<proteinExistence type="predicted"/>
<dbReference type="OMA" id="YDSCCHV"/>
<feature type="domain" description="Alpha/beta hydrolase fold-3" evidence="2">
    <location>
        <begin position="350"/>
        <end position="423"/>
    </location>
</feature>
<dbReference type="InterPro" id="IPR013094">
    <property type="entry name" value="AB_hydrolase_3"/>
</dbReference>
<dbReference type="GO" id="GO:0016787">
    <property type="term" value="F:hydrolase activity"/>
    <property type="evidence" value="ECO:0007669"/>
    <property type="project" value="UniProtKB-KW"/>
</dbReference>
<evidence type="ECO:0000313" key="4">
    <source>
        <dbReference type="Proteomes" id="UP000015464"/>
    </source>
</evidence>
<dbReference type="STRING" id="653667.S9XFJ5"/>
<organism evidence="3 4">
    <name type="scientific">Schizosaccharomyces cryophilus (strain OY26 / ATCC MYA-4695 / CBS 11777 / NBRC 106824 / NRRL Y48691)</name>
    <name type="common">Fission yeast</name>
    <dbReference type="NCBI Taxonomy" id="653667"/>
    <lineage>
        <taxon>Eukaryota</taxon>
        <taxon>Fungi</taxon>
        <taxon>Dikarya</taxon>
        <taxon>Ascomycota</taxon>
        <taxon>Taphrinomycotina</taxon>
        <taxon>Schizosaccharomycetes</taxon>
        <taxon>Schizosaccharomycetales</taxon>
        <taxon>Schizosaccharomycetaceae</taxon>
        <taxon>Schizosaccharomyces</taxon>
    </lineage>
</organism>
<dbReference type="SUPFAM" id="SSF53474">
    <property type="entry name" value="alpha/beta-Hydrolases"/>
    <property type="match status" value="1"/>
</dbReference>
<dbReference type="PANTHER" id="PTHR48081">
    <property type="entry name" value="AB HYDROLASE SUPERFAMILY PROTEIN C4A8.06C"/>
    <property type="match status" value="1"/>
</dbReference>
<dbReference type="eggNOG" id="KOG1515">
    <property type="taxonomic scope" value="Eukaryota"/>
</dbReference>
<dbReference type="Pfam" id="PF07859">
    <property type="entry name" value="Abhydrolase_3"/>
    <property type="match status" value="2"/>
</dbReference>
<protein>
    <submittedName>
        <fullName evidence="3">Esterase/lipase</fullName>
    </submittedName>
</protein>
<evidence type="ECO:0000259" key="2">
    <source>
        <dbReference type="Pfam" id="PF07859"/>
    </source>
</evidence>
<dbReference type="Gene3D" id="3.40.50.1820">
    <property type="entry name" value="alpha/beta hydrolase"/>
    <property type="match status" value="1"/>
</dbReference>
<reference evidence="3 4" key="1">
    <citation type="journal article" date="2011" name="Science">
        <title>Comparative functional genomics of the fission yeasts.</title>
        <authorList>
            <person name="Rhind N."/>
            <person name="Chen Z."/>
            <person name="Yassour M."/>
            <person name="Thompson D.A."/>
            <person name="Haas B.J."/>
            <person name="Habib N."/>
            <person name="Wapinski I."/>
            <person name="Roy S."/>
            <person name="Lin M.F."/>
            <person name="Heiman D.I."/>
            <person name="Young S.K."/>
            <person name="Furuya K."/>
            <person name="Guo Y."/>
            <person name="Pidoux A."/>
            <person name="Chen H.M."/>
            <person name="Robbertse B."/>
            <person name="Goldberg J.M."/>
            <person name="Aoki K."/>
            <person name="Bayne E.H."/>
            <person name="Berlin A.M."/>
            <person name="Desjardins C.A."/>
            <person name="Dobbs E."/>
            <person name="Dukaj L."/>
            <person name="Fan L."/>
            <person name="FitzGerald M.G."/>
            <person name="French C."/>
            <person name="Gujja S."/>
            <person name="Hansen K."/>
            <person name="Keifenheim D."/>
            <person name="Levin J.Z."/>
            <person name="Mosher R.A."/>
            <person name="Mueller C.A."/>
            <person name="Pfiffner J."/>
            <person name="Priest M."/>
            <person name="Russ C."/>
            <person name="Smialowska A."/>
            <person name="Swoboda P."/>
            <person name="Sykes S.M."/>
            <person name="Vaughn M."/>
            <person name="Vengrova S."/>
            <person name="Yoder R."/>
            <person name="Zeng Q."/>
            <person name="Allshire R."/>
            <person name="Baulcombe D."/>
            <person name="Birren B.W."/>
            <person name="Brown W."/>
            <person name="Ekwall K."/>
            <person name="Kellis M."/>
            <person name="Leatherwood J."/>
            <person name="Levin H."/>
            <person name="Margalit H."/>
            <person name="Martienssen R."/>
            <person name="Nieduszynski C.A."/>
            <person name="Spatafora J.W."/>
            <person name="Friedman N."/>
            <person name="Dalgaard J.Z."/>
            <person name="Baumann P."/>
            <person name="Niki H."/>
            <person name="Regev A."/>
            <person name="Nusbaum C."/>
        </authorList>
    </citation>
    <scope>NUCLEOTIDE SEQUENCE [LARGE SCALE GENOMIC DNA]</scope>
    <source>
        <strain evidence="4">OY26 / ATCC MYA-4695 / CBS 11777 / NBRC 106824 / NRRL Y48691</strain>
    </source>
</reference>
<feature type="domain" description="Alpha/beta hydrolase fold-3" evidence="2">
    <location>
        <begin position="138"/>
        <end position="259"/>
    </location>
</feature>
<gene>
    <name evidence="3" type="ORF">SPOG_01722</name>
</gene>
<dbReference type="InterPro" id="IPR050300">
    <property type="entry name" value="GDXG_lipolytic_enzyme"/>
</dbReference>
<keyword evidence="4" id="KW-1185">Reference proteome</keyword>
<dbReference type="OrthoDB" id="2336090at2759"/>
<dbReference type="Proteomes" id="UP000015464">
    <property type="component" value="Unassembled WGS sequence"/>
</dbReference>
<sequence>MFKTEQLALESFTDGILKAFRHCFRFLKHGQKKHFMLGLNTSILKEFLLDSRNYPVENVQKFCSVNMSDEINYKIRHVHIDVEAEDESANYIRRFLGKEGLSLFGGSHWWLHRDSQLKAWWFEKRQSMQHLSKDEKIIFYVHGGAHYLSTVRTNAFHIQKHAAALGARTFAPEIRLAPQFPAPCSLHDSLSSYLFLIRKHNPKNIVFIGDSSGASLIISLLVLMRDCGIPLPAGTVLNSPWVDLTHSLPSIVDQNTNDYIPAEGFHHRASKYWPIPNVSSLFDSTTASMKNLSKQELSTKIHTSMQGQVDQLKNIIPSLRELSKENGRISYRDAQDRLDPEFFYTFPFQVQFYAPNHLLKHPLVSPLFTENLGGLPPTLVLGGGSERLRDEIIYIAHRMSKDVYDGKPTKVQLELYDSCCHVVTALPLITEARVMIQRTANFSYWCLKQHDTSYMSLNKHLSGELSSSLDRMARLRISRDGKERLMEPESEIPSLQIPKDMLGTIQIEALCRWIDVELQILSKDSAKPAKFFADFKHAEAHGYLEKPAFYTQEGENPPLSAVIANSKIHPHKFGKQKYFRSCF</sequence>
<dbReference type="HOGENOM" id="CLU_004893_2_0_1"/>
<dbReference type="RefSeq" id="XP_013022280.1">
    <property type="nucleotide sequence ID" value="XM_013166826.1"/>
</dbReference>
<dbReference type="AlphaFoldDB" id="S9XFJ5"/>